<accession>A0A848IYG8</accession>
<dbReference type="PANTHER" id="PTHR43108:SF6">
    <property type="entry name" value="N-SULPHOGLUCOSAMINE SULPHOHYDROLASE"/>
    <property type="match status" value="1"/>
</dbReference>
<dbReference type="Gene3D" id="3.40.720.10">
    <property type="entry name" value="Alkaline Phosphatase, subunit A"/>
    <property type="match status" value="1"/>
</dbReference>
<sequence>MKILISLFYLIIPFIVFSQTTTKKPNVIFIITDDQQKGLLGIEGNEYSKTPNIDRIGEEGAIFNNAFVVTPLCSPSRASFLTGNYAHNHNVINNDKLGNDVVSHTLLTWPRQLRESGYHTAFIGKWHMGLDDSRLPGFDRWFSFKGQGDYIDGVVIDEDSRIQTTGYMTDIINEKAIQYLNNHNEETPFALIVAHKAVHWPLLPAKHHESEFEKYSYDSSLYSFNDTVNKPHLNRKFTRKKFYEYQNVLPEPPESRRCRGRNPTAVIGDQLRCLISVDEGVGKIFDILEQKNMLRNTIIIYVSDNGMLMGEHGEFNMKRWPYDPVLKIPMLIRYPDLIKPGSVNNQLVLNIDIAPTILELVGVKSLEKMDGISLIPVLKQEKTELRKAFLAEYYHEKVAARVPGWKAVRTHKWKYIKYDDPEIQSELYDLENDPEEKNNLIDKNFSAQISKLEVTLNELLNNQD</sequence>
<proteinExistence type="inferred from homology"/>
<dbReference type="AlphaFoldDB" id="A0A848IYG8"/>
<evidence type="ECO:0000256" key="2">
    <source>
        <dbReference type="ARBA" id="ARBA00022729"/>
    </source>
</evidence>
<name>A0A848IYG8_9BACT</name>
<evidence type="ECO:0000313" key="6">
    <source>
        <dbReference type="EMBL" id="NMM48371.1"/>
    </source>
</evidence>
<organism evidence="6 7">
    <name type="scientific">Marinigracilibium pacificum</name>
    <dbReference type="NCBI Taxonomy" id="2729599"/>
    <lineage>
        <taxon>Bacteria</taxon>
        <taxon>Pseudomonadati</taxon>
        <taxon>Bacteroidota</taxon>
        <taxon>Cytophagia</taxon>
        <taxon>Cytophagales</taxon>
        <taxon>Flammeovirgaceae</taxon>
        <taxon>Marinigracilibium</taxon>
    </lineage>
</organism>
<dbReference type="SUPFAM" id="SSF53649">
    <property type="entry name" value="Alkaline phosphatase-like"/>
    <property type="match status" value="1"/>
</dbReference>
<reference evidence="6 7" key="1">
    <citation type="submission" date="2020-04" db="EMBL/GenBank/DDBJ databases">
        <title>Flammeovirgaceae bacterium KN852 isolated from deep sea.</title>
        <authorList>
            <person name="Zhang D.-C."/>
        </authorList>
    </citation>
    <scope>NUCLEOTIDE SEQUENCE [LARGE SCALE GENOMIC DNA]</scope>
    <source>
        <strain evidence="6 7">KN852</strain>
    </source>
</reference>
<dbReference type="RefSeq" id="WP_169680043.1">
    <property type="nucleotide sequence ID" value="NZ_JABBNU010000004.1"/>
</dbReference>
<evidence type="ECO:0000313" key="7">
    <source>
        <dbReference type="Proteomes" id="UP000559010"/>
    </source>
</evidence>
<dbReference type="GO" id="GO:0016787">
    <property type="term" value="F:hydrolase activity"/>
    <property type="evidence" value="ECO:0007669"/>
    <property type="project" value="UniProtKB-KW"/>
</dbReference>
<evidence type="ECO:0000256" key="1">
    <source>
        <dbReference type="ARBA" id="ARBA00008779"/>
    </source>
</evidence>
<dbReference type="Proteomes" id="UP000559010">
    <property type="component" value="Unassembled WGS sequence"/>
</dbReference>
<dbReference type="Pfam" id="PF00884">
    <property type="entry name" value="Sulfatase"/>
    <property type="match status" value="1"/>
</dbReference>
<dbReference type="InterPro" id="IPR017850">
    <property type="entry name" value="Alkaline_phosphatase_core_sf"/>
</dbReference>
<dbReference type="PROSITE" id="PS00149">
    <property type="entry name" value="SULFATASE_2"/>
    <property type="match status" value="1"/>
</dbReference>
<comment type="similarity">
    <text evidence="1">Belongs to the sulfatase family.</text>
</comment>
<keyword evidence="4" id="KW-0325">Glycoprotein</keyword>
<gene>
    <name evidence="6" type="ORF">HH304_08165</name>
</gene>
<keyword evidence="6" id="KW-0808">Transferase</keyword>
<keyword evidence="2" id="KW-0732">Signal</keyword>
<feature type="domain" description="Sulfatase N-terminal" evidence="5">
    <location>
        <begin position="25"/>
        <end position="363"/>
    </location>
</feature>
<keyword evidence="3 6" id="KW-0378">Hydrolase</keyword>
<dbReference type="PANTHER" id="PTHR43108">
    <property type="entry name" value="N-ACETYLGLUCOSAMINE-6-SULFATASE FAMILY MEMBER"/>
    <property type="match status" value="1"/>
</dbReference>
<protein>
    <submittedName>
        <fullName evidence="6">Sulfatase-like hydrolase/transferase</fullName>
    </submittedName>
</protein>
<evidence type="ECO:0000256" key="3">
    <source>
        <dbReference type="ARBA" id="ARBA00022801"/>
    </source>
</evidence>
<evidence type="ECO:0000256" key="4">
    <source>
        <dbReference type="ARBA" id="ARBA00023180"/>
    </source>
</evidence>
<dbReference type="EMBL" id="JABBNU010000004">
    <property type="protein sequence ID" value="NMM48371.1"/>
    <property type="molecule type" value="Genomic_DNA"/>
</dbReference>
<dbReference type="InterPro" id="IPR000917">
    <property type="entry name" value="Sulfatase_N"/>
</dbReference>
<evidence type="ECO:0000259" key="5">
    <source>
        <dbReference type="Pfam" id="PF00884"/>
    </source>
</evidence>
<keyword evidence="7" id="KW-1185">Reference proteome</keyword>
<dbReference type="PROSITE" id="PS00523">
    <property type="entry name" value="SULFATASE_1"/>
    <property type="match status" value="1"/>
</dbReference>
<dbReference type="InterPro" id="IPR024607">
    <property type="entry name" value="Sulfatase_CS"/>
</dbReference>
<comment type="caution">
    <text evidence="6">The sequence shown here is derived from an EMBL/GenBank/DDBJ whole genome shotgun (WGS) entry which is preliminary data.</text>
</comment>
<dbReference type="GO" id="GO:0016740">
    <property type="term" value="F:transferase activity"/>
    <property type="evidence" value="ECO:0007669"/>
    <property type="project" value="UniProtKB-KW"/>
</dbReference>